<comment type="catalytic activity">
    <reaction evidence="6 8">
        <text>dCMP + ATP = dCDP + ADP</text>
        <dbReference type="Rhea" id="RHEA:25094"/>
        <dbReference type="ChEBI" id="CHEBI:30616"/>
        <dbReference type="ChEBI" id="CHEBI:57566"/>
        <dbReference type="ChEBI" id="CHEBI:58593"/>
        <dbReference type="ChEBI" id="CHEBI:456216"/>
        <dbReference type="EC" id="2.7.4.25"/>
    </reaction>
</comment>
<dbReference type="NCBIfam" id="TIGR00017">
    <property type="entry name" value="cmk"/>
    <property type="match status" value="1"/>
</dbReference>
<dbReference type="eggNOG" id="COG0283">
    <property type="taxonomic scope" value="Bacteria"/>
</dbReference>
<accession>B9Z6U5</accession>
<keyword evidence="4 8" id="KW-0418">Kinase</keyword>
<dbReference type="InterPro" id="IPR027417">
    <property type="entry name" value="P-loop_NTPase"/>
</dbReference>
<evidence type="ECO:0000256" key="4">
    <source>
        <dbReference type="ARBA" id="ARBA00022777"/>
    </source>
</evidence>
<dbReference type="Proteomes" id="UP000003165">
    <property type="component" value="Unassembled WGS sequence"/>
</dbReference>
<evidence type="ECO:0000256" key="7">
    <source>
        <dbReference type="ARBA" id="ARBA00048478"/>
    </source>
</evidence>
<comment type="subcellular location">
    <subcellularLocation>
        <location evidence="8">Cytoplasm</location>
    </subcellularLocation>
</comment>
<dbReference type="SUPFAM" id="SSF52540">
    <property type="entry name" value="P-loop containing nucleoside triphosphate hydrolases"/>
    <property type="match status" value="1"/>
</dbReference>
<comment type="caution">
    <text evidence="10">The sequence shown here is derived from an EMBL/GenBank/DDBJ whole genome shotgun (WGS) entry which is preliminary data.</text>
</comment>
<comment type="catalytic activity">
    <reaction evidence="7 8">
        <text>CMP + ATP = CDP + ADP</text>
        <dbReference type="Rhea" id="RHEA:11600"/>
        <dbReference type="ChEBI" id="CHEBI:30616"/>
        <dbReference type="ChEBI" id="CHEBI:58069"/>
        <dbReference type="ChEBI" id="CHEBI:60377"/>
        <dbReference type="ChEBI" id="CHEBI:456216"/>
        <dbReference type="EC" id="2.7.4.25"/>
    </reaction>
</comment>
<dbReference type="InterPro" id="IPR011994">
    <property type="entry name" value="Cytidylate_kinase_dom"/>
</dbReference>
<keyword evidence="2 8" id="KW-0808">Transferase</keyword>
<dbReference type="HAMAP" id="MF_00238">
    <property type="entry name" value="Cytidyl_kinase_type1"/>
    <property type="match status" value="1"/>
</dbReference>
<feature type="domain" description="Cytidylate kinase" evidence="9">
    <location>
        <begin position="6"/>
        <end position="215"/>
    </location>
</feature>
<dbReference type="EC" id="2.7.4.25" evidence="8"/>
<dbReference type="RefSeq" id="WP_008955012.1">
    <property type="nucleotide sequence ID" value="NZ_ACIS01000008.1"/>
</dbReference>
<dbReference type="AlphaFoldDB" id="B9Z6U5"/>
<dbReference type="Pfam" id="PF02224">
    <property type="entry name" value="Cytidylate_kin"/>
    <property type="match status" value="1"/>
</dbReference>
<dbReference type="GO" id="GO:0036431">
    <property type="term" value="F:dCMP kinase activity"/>
    <property type="evidence" value="ECO:0007669"/>
    <property type="project" value="InterPro"/>
</dbReference>
<evidence type="ECO:0000256" key="5">
    <source>
        <dbReference type="ARBA" id="ARBA00022840"/>
    </source>
</evidence>
<evidence type="ECO:0000313" key="11">
    <source>
        <dbReference type="Proteomes" id="UP000003165"/>
    </source>
</evidence>
<dbReference type="InterPro" id="IPR003136">
    <property type="entry name" value="Cytidylate_kin"/>
</dbReference>
<keyword evidence="11" id="KW-1185">Reference proteome</keyword>
<evidence type="ECO:0000256" key="2">
    <source>
        <dbReference type="ARBA" id="ARBA00022679"/>
    </source>
</evidence>
<feature type="binding site" evidence="8">
    <location>
        <begin position="10"/>
        <end position="18"/>
    </location>
    <ligand>
        <name>ATP</name>
        <dbReference type="ChEBI" id="CHEBI:30616"/>
    </ligand>
</feature>
<sequence>MTVPVITIDGPSASGKGTVAALVADQLGFHYLDSGSLYRLVALLAIRRGIPMDDEAALAEAARQLPVAFADGTVWLDGEDAGGAIRGEEIGMGASRVGALPAVREALLERQRAFRQAPGLVTDGRDMGSVVFPTATLKVFLTASADERASRRYKQLIGKGESANLPKIKQDIVDRDARDAARTVAPLRQEPDAKLLDTTELTIDQAVEAVVQWFREQQASGL</sequence>
<dbReference type="Gene3D" id="3.40.50.300">
    <property type="entry name" value="P-loop containing nucleotide triphosphate hydrolases"/>
    <property type="match status" value="1"/>
</dbReference>
<dbReference type="GO" id="GO:0006220">
    <property type="term" value="P:pyrimidine nucleotide metabolic process"/>
    <property type="evidence" value="ECO:0007669"/>
    <property type="project" value="UniProtKB-UniRule"/>
</dbReference>
<name>B9Z6U5_9NEIS</name>
<keyword evidence="8" id="KW-0963">Cytoplasm</keyword>
<evidence type="ECO:0000313" key="10">
    <source>
        <dbReference type="EMBL" id="EEG07670.1"/>
    </source>
</evidence>
<gene>
    <name evidence="8" type="primary">cmk</name>
    <name evidence="10" type="ORF">FuraDRAFT_2992</name>
</gene>
<evidence type="ECO:0000256" key="6">
    <source>
        <dbReference type="ARBA" id="ARBA00047615"/>
    </source>
</evidence>
<evidence type="ECO:0000256" key="3">
    <source>
        <dbReference type="ARBA" id="ARBA00022741"/>
    </source>
</evidence>
<dbReference type="CDD" id="cd02020">
    <property type="entry name" value="CMPK"/>
    <property type="match status" value="1"/>
</dbReference>
<dbReference type="GO" id="GO:0005524">
    <property type="term" value="F:ATP binding"/>
    <property type="evidence" value="ECO:0007669"/>
    <property type="project" value="UniProtKB-UniRule"/>
</dbReference>
<keyword evidence="3 8" id="KW-0547">Nucleotide-binding</keyword>
<proteinExistence type="inferred from homology"/>
<keyword evidence="5 8" id="KW-0067">ATP-binding</keyword>
<evidence type="ECO:0000256" key="8">
    <source>
        <dbReference type="HAMAP-Rule" id="MF_00238"/>
    </source>
</evidence>
<protein>
    <recommendedName>
        <fullName evidence="8">Cytidylate kinase</fullName>
        <shortName evidence="8">CK</shortName>
        <ecNumber evidence="8">2.7.4.25</ecNumber>
    </recommendedName>
    <alternativeName>
        <fullName evidence="8">Cytidine monophosphate kinase</fullName>
        <shortName evidence="8">CMP kinase</shortName>
    </alternativeName>
</protein>
<dbReference type="GO" id="GO:0036430">
    <property type="term" value="F:CMP kinase activity"/>
    <property type="evidence" value="ECO:0007669"/>
    <property type="project" value="RHEA"/>
</dbReference>
<evidence type="ECO:0000259" key="9">
    <source>
        <dbReference type="Pfam" id="PF02224"/>
    </source>
</evidence>
<evidence type="ECO:0000256" key="1">
    <source>
        <dbReference type="ARBA" id="ARBA00009427"/>
    </source>
</evidence>
<dbReference type="GO" id="GO:0005737">
    <property type="term" value="C:cytoplasm"/>
    <property type="evidence" value="ECO:0007669"/>
    <property type="project" value="UniProtKB-SubCell"/>
</dbReference>
<organism evidence="10 11">
    <name type="scientific">Pseudogulbenkiania ferrooxidans 2002</name>
    <dbReference type="NCBI Taxonomy" id="279714"/>
    <lineage>
        <taxon>Bacteria</taxon>
        <taxon>Pseudomonadati</taxon>
        <taxon>Pseudomonadota</taxon>
        <taxon>Betaproteobacteria</taxon>
        <taxon>Neisseriales</taxon>
        <taxon>Chromobacteriaceae</taxon>
        <taxon>Pseudogulbenkiania</taxon>
    </lineage>
</organism>
<reference evidence="10 11" key="1">
    <citation type="submission" date="2009-02" db="EMBL/GenBank/DDBJ databases">
        <title>Sequencing of the draft genome and assembly of Lutiella nitroferrum 2002.</title>
        <authorList>
            <consortium name="US DOE Joint Genome Institute (JGI-PGF)"/>
            <person name="Lucas S."/>
            <person name="Copeland A."/>
            <person name="Lapidus A."/>
            <person name="Glavina del Rio T."/>
            <person name="Tice H."/>
            <person name="Bruce D."/>
            <person name="Goodwin L."/>
            <person name="Pitluck S."/>
            <person name="Larimer F."/>
            <person name="Land M.L."/>
            <person name="Hauser L."/>
            <person name="Coates J.D."/>
        </authorList>
    </citation>
    <scope>NUCLEOTIDE SEQUENCE [LARGE SCALE GENOMIC DNA]</scope>
    <source>
        <strain evidence="10 11">2002</strain>
    </source>
</reference>
<comment type="similarity">
    <text evidence="1 8">Belongs to the cytidylate kinase family. Type 1 subfamily.</text>
</comment>
<dbReference type="EMBL" id="ACIS01000008">
    <property type="protein sequence ID" value="EEG07670.1"/>
    <property type="molecule type" value="Genomic_DNA"/>
</dbReference>